<dbReference type="Pfam" id="PF13489">
    <property type="entry name" value="Methyltransf_23"/>
    <property type="match status" value="1"/>
</dbReference>
<dbReference type="RefSeq" id="WP_156302703.1">
    <property type="nucleotide sequence ID" value="NZ_AP019782.1"/>
</dbReference>
<comment type="catalytic activity">
    <reaction evidence="5">
        <text>a 3-demethylubiquinol + S-adenosyl-L-methionine = a ubiquinol + S-adenosyl-L-homocysteine + H(+)</text>
        <dbReference type="Rhea" id="RHEA:44380"/>
        <dbReference type="Rhea" id="RHEA-COMP:9566"/>
        <dbReference type="Rhea" id="RHEA-COMP:10914"/>
        <dbReference type="ChEBI" id="CHEBI:15378"/>
        <dbReference type="ChEBI" id="CHEBI:17976"/>
        <dbReference type="ChEBI" id="CHEBI:57856"/>
        <dbReference type="ChEBI" id="CHEBI:59789"/>
        <dbReference type="ChEBI" id="CHEBI:84422"/>
        <dbReference type="EC" id="2.1.1.64"/>
    </reaction>
</comment>
<keyword evidence="3 5" id="KW-0831">Ubiquinone biosynthesis</keyword>
<dbReference type="UniPathway" id="UPA00232"/>
<reference evidence="6" key="1">
    <citation type="submission" date="2019-06" db="EMBL/GenBank/DDBJ databases">
        <title>Complete genome sequence of Methylogaea oryzae strain JCM16910.</title>
        <authorList>
            <person name="Asakawa S."/>
        </authorList>
    </citation>
    <scope>NUCLEOTIDE SEQUENCE</scope>
    <source>
        <strain evidence="6">E10</strain>
    </source>
</reference>
<organism evidence="6 7">
    <name type="scientific">Methylogaea oryzae</name>
    <dbReference type="NCBI Taxonomy" id="1295382"/>
    <lineage>
        <taxon>Bacteria</taxon>
        <taxon>Pseudomonadati</taxon>
        <taxon>Pseudomonadota</taxon>
        <taxon>Gammaproteobacteria</taxon>
        <taxon>Methylococcales</taxon>
        <taxon>Methylococcaceae</taxon>
        <taxon>Methylogaea</taxon>
    </lineage>
</organism>
<evidence type="ECO:0000256" key="3">
    <source>
        <dbReference type="ARBA" id="ARBA00022688"/>
    </source>
</evidence>
<sequence>MTITAPSIDPQEAARFEKLAERWWDAGGPFWPLHRLNALRTDYLRNALARRFGRDPCGERPLQGVRVLDIGCGGGILSESMARLGCAVHGIDVVERNIAVALRHGRDQGLDIRYQAIDVESLATQGGKYDAVLNMEVVEHVADLPGFMAACSRLVRPGGLMAAATINRTPASFLAAIVGAEYLLRWLPRGTHQWRRFVTPAELESLLNDNGMALSARTGVRVNPLTKRFDLTPSLAVNYMLIAAKPAANGRTTAN</sequence>
<dbReference type="EMBL" id="AP019782">
    <property type="protein sequence ID" value="BBL69939.1"/>
    <property type="molecule type" value="Genomic_DNA"/>
</dbReference>
<evidence type="ECO:0000256" key="5">
    <source>
        <dbReference type="HAMAP-Rule" id="MF_00472"/>
    </source>
</evidence>
<comment type="similarity">
    <text evidence="5">Belongs to the methyltransferase superfamily. UbiG/COQ3 family.</text>
</comment>
<keyword evidence="1 5" id="KW-0489">Methyltransferase</keyword>
<evidence type="ECO:0000313" key="7">
    <source>
        <dbReference type="Proteomes" id="UP000824988"/>
    </source>
</evidence>
<dbReference type="AlphaFoldDB" id="A0A8D4VMF5"/>
<dbReference type="HAMAP" id="MF_00472">
    <property type="entry name" value="UbiG"/>
    <property type="match status" value="1"/>
</dbReference>
<dbReference type="GO" id="GO:0102208">
    <property type="term" value="F:2-polyprenyl-6-hydroxyphenol methylase activity"/>
    <property type="evidence" value="ECO:0007669"/>
    <property type="project" value="UniProtKB-EC"/>
</dbReference>
<comment type="catalytic activity">
    <reaction evidence="5">
        <text>a 3-(all-trans-polyprenyl)benzene-1,2-diol + S-adenosyl-L-methionine = a 2-methoxy-6-(all-trans-polyprenyl)phenol + S-adenosyl-L-homocysteine + H(+)</text>
        <dbReference type="Rhea" id="RHEA:31411"/>
        <dbReference type="Rhea" id="RHEA-COMP:9550"/>
        <dbReference type="Rhea" id="RHEA-COMP:9551"/>
        <dbReference type="ChEBI" id="CHEBI:15378"/>
        <dbReference type="ChEBI" id="CHEBI:57856"/>
        <dbReference type="ChEBI" id="CHEBI:59789"/>
        <dbReference type="ChEBI" id="CHEBI:62729"/>
        <dbReference type="ChEBI" id="CHEBI:62731"/>
        <dbReference type="EC" id="2.1.1.222"/>
    </reaction>
</comment>
<dbReference type="GO" id="GO:0032259">
    <property type="term" value="P:methylation"/>
    <property type="evidence" value="ECO:0007669"/>
    <property type="project" value="UniProtKB-KW"/>
</dbReference>
<feature type="binding site" evidence="5">
    <location>
        <position position="92"/>
    </location>
    <ligand>
        <name>S-adenosyl-L-methionine</name>
        <dbReference type="ChEBI" id="CHEBI:59789"/>
    </ligand>
</feature>
<dbReference type="InterPro" id="IPR010233">
    <property type="entry name" value="UbiG_MeTrfase"/>
</dbReference>
<dbReference type="GO" id="GO:0061542">
    <property type="term" value="F:3-demethylubiquinol 3-O-methyltransferase activity"/>
    <property type="evidence" value="ECO:0007669"/>
    <property type="project" value="UniProtKB-UniRule"/>
</dbReference>
<feature type="binding site" evidence="5">
    <location>
        <position position="40"/>
    </location>
    <ligand>
        <name>S-adenosyl-L-methionine</name>
        <dbReference type="ChEBI" id="CHEBI:59789"/>
    </ligand>
</feature>
<gene>
    <name evidence="6" type="primary">ubiG_1</name>
    <name evidence="5" type="synonym">ubiG</name>
    <name evidence="6" type="ORF">MoryE10_05450</name>
</gene>
<name>A0A8D4VMF5_9GAMM</name>
<proteinExistence type="inferred from homology"/>
<accession>A0A8D4VMF5</accession>
<comment type="pathway">
    <text evidence="5">Cofactor biosynthesis; ubiquinone biosynthesis.</text>
</comment>
<keyword evidence="2 5" id="KW-0808">Transferase</keyword>
<comment type="function">
    <text evidence="5">O-methyltransferase that catalyzes the 2 O-methylation steps in the ubiquinone biosynthetic pathway.</text>
</comment>
<dbReference type="Gene3D" id="3.40.50.150">
    <property type="entry name" value="Vaccinia Virus protein VP39"/>
    <property type="match status" value="1"/>
</dbReference>
<keyword evidence="7" id="KW-1185">Reference proteome</keyword>
<dbReference type="Proteomes" id="UP000824988">
    <property type="component" value="Chromosome"/>
</dbReference>
<dbReference type="GO" id="GO:0010420">
    <property type="term" value="F:polyprenyldihydroxybenzoate methyltransferase activity"/>
    <property type="evidence" value="ECO:0007669"/>
    <property type="project" value="InterPro"/>
</dbReference>
<keyword evidence="6" id="KW-0830">Ubiquinone</keyword>
<evidence type="ECO:0000256" key="4">
    <source>
        <dbReference type="ARBA" id="ARBA00022691"/>
    </source>
</evidence>
<dbReference type="SUPFAM" id="SSF53335">
    <property type="entry name" value="S-adenosyl-L-methionine-dependent methyltransferases"/>
    <property type="match status" value="1"/>
</dbReference>
<protein>
    <recommendedName>
        <fullName evidence="5">Ubiquinone biosynthesis O-methyltransferase</fullName>
    </recommendedName>
    <alternativeName>
        <fullName evidence="5">2-polyprenyl-6-hydroxyphenol methylase</fullName>
        <ecNumber evidence="5">2.1.1.222</ecNumber>
    </alternativeName>
    <alternativeName>
        <fullName evidence="5">3-demethylubiquinone 3-O-methyltransferase</fullName>
        <ecNumber evidence="5">2.1.1.64</ecNumber>
    </alternativeName>
</protein>
<dbReference type="CDD" id="cd02440">
    <property type="entry name" value="AdoMet_MTases"/>
    <property type="match status" value="1"/>
</dbReference>
<dbReference type="InterPro" id="IPR029063">
    <property type="entry name" value="SAM-dependent_MTases_sf"/>
</dbReference>
<keyword evidence="4 5" id="KW-0949">S-adenosyl-L-methionine</keyword>
<feature type="binding site" evidence="5">
    <location>
        <position position="71"/>
    </location>
    <ligand>
        <name>S-adenosyl-L-methionine</name>
        <dbReference type="ChEBI" id="CHEBI:59789"/>
    </ligand>
</feature>
<dbReference type="EC" id="2.1.1.222" evidence="5"/>
<feature type="binding site" evidence="5">
    <location>
        <position position="135"/>
    </location>
    <ligand>
        <name>S-adenosyl-L-methionine</name>
        <dbReference type="ChEBI" id="CHEBI:59789"/>
    </ligand>
</feature>
<dbReference type="NCBIfam" id="TIGR01983">
    <property type="entry name" value="UbiG"/>
    <property type="match status" value="1"/>
</dbReference>
<evidence type="ECO:0000313" key="6">
    <source>
        <dbReference type="EMBL" id="BBL69939.1"/>
    </source>
</evidence>
<dbReference type="KEGG" id="moz:MoryE10_05450"/>
<dbReference type="PANTHER" id="PTHR43464">
    <property type="entry name" value="METHYLTRANSFERASE"/>
    <property type="match status" value="1"/>
</dbReference>
<dbReference type="PANTHER" id="PTHR43464:SF19">
    <property type="entry name" value="UBIQUINONE BIOSYNTHESIS O-METHYLTRANSFERASE, MITOCHONDRIAL"/>
    <property type="match status" value="1"/>
</dbReference>
<evidence type="ECO:0000256" key="1">
    <source>
        <dbReference type="ARBA" id="ARBA00022603"/>
    </source>
</evidence>
<evidence type="ECO:0000256" key="2">
    <source>
        <dbReference type="ARBA" id="ARBA00022679"/>
    </source>
</evidence>
<dbReference type="EC" id="2.1.1.64" evidence="5"/>